<sequence length="110" mass="11756">MLVIIYSVLVSRLLARSSARMTSVKPSASDENVSFASIVRKSTSSGSTMSDIGVAGTAPSLAQSLVEPRSSMVQKPKSCCGAYIHFILHSLCLLCKCRLSPSTDDHHEVL</sequence>
<feature type="chain" id="PRO_5044131959" description="Secreted protein" evidence="1">
    <location>
        <begin position="20"/>
        <end position="110"/>
    </location>
</feature>
<feature type="signal peptide" evidence="1">
    <location>
        <begin position="1"/>
        <end position="19"/>
    </location>
</feature>
<evidence type="ECO:0008006" key="5">
    <source>
        <dbReference type="Google" id="ProtNLM"/>
    </source>
</evidence>
<dbReference type="EMBL" id="CAJOBC010004786">
    <property type="protein sequence ID" value="CAF3840722.1"/>
    <property type="molecule type" value="Genomic_DNA"/>
</dbReference>
<keyword evidence="4" id="KW-1185">Reference proteome</keyword>
<evidence type="ECO:0000256" key="1">
    <source>
        <dbReference type="SAM" id="SignalP"/>
    </source>
</evidence>
<dbReference type="AlphaFoldDB" id="A0A814M4L7"/>
<proteinExistence type="predicted"/>
<accession>A0A814M4L7</accession>
<keyword evidence="1" id="KW-0732">Signal</keyword>
<comment type="caution">
    <text evidence="2">The sequence shown here is derived from an EMBL/GenBank/DDBJ whole genome shotgun (WGS) entry which is preliminary data.</text>
</comment>
<evidence type="ECO:0000313" key="4">
    <source>
        <dbReference type="Proteomes" id="UP000663829"/>
    </source>
</evidence>
<dbReference type="Proteomes" id="UP000663829">
    <property type="component" value="Unassembled WGS sequence"/>
</dbReference>
<dbReference type="Proteomes" id="UP000681722">
    <property type="component" value="Unassembled WGS sequence"/>
</dbReference>
<dbReference type="EMBL" id="CAJNOQ010004785">
    <property type="protein sequence ID" value="CAF1073893.1"/>
    <property type="molecule type" value="Genomic_DNA"/>
</dbReference>
<gene>
    <name evidence="2" type="ORF">GPM918_LOCUS17418</name>
    <name evidence="3" type="ORF">SRO942_LOCUS17419</name>
</gene>
<evidence type="ECO:0000313" key="2">
    <source>
        <dbReference type="EMBL" id="CAF1073893.1"/>
    </source>
</evidence>
<organism evidence="2 4">
    <name type="scientific">Didymodactylos carnosus</name>
    <dbReference type="NCBI Taxonomy" id="1234261"/>
    <lineage>
        <taxon>Eukaryota</taxon>
        <taxon>Metazoa</taxon>
        <taxon>Spiralia</taxon>
        <taxon>Gnathifera</taxon>
        <taxon>Rotifera</taxon>
        <taxon>Eurotatoria</taxon>
        <taxon>Bdelloidea</taxon>
        <taxon>Philodinida</taxon>
        <taxon>Philodinidae</taxon>
        <taxon>Didymodactylos</taxon>
    </lineage>
</organism>
<reference evidence="2" key="1">
    <citation type="submission" date="2021-02" db="EMBL/GenBank/DDBJ databases">
        <authorList>
            <person name="Nowell W R."/>
        </authorList>
    </citation>
    <scope>NUCLEOTIDE SEQUENCE</scope>
</reference>
<name>A0A814M4L7_9BILA</name>
<protein>
    <recommendedName>
        <fullName evidence="5">Secreted protein</fullName>
    </recommendedName>
</protein>
<evidence type="ECO:0000313" key="3">
    <source>
        <dbReference type="EMBL" id="CAF3840722.1"/>
    </source>
</evidence>